<dbReference type="EMBL" id="LT854705">
    <property type="protein sequence ID" value="SMS15268.1"/>
    <property type="molecule type" value="Genomic_DNA"/>
</dbReference>
<evidence type="ECO:0000313" key="3">
    <source>
        <dbReference type="EMBL" id="SMS15268.1"/>
    </source>
</evidence>
<dbReference type="Proteomes" id="UP000195412">
    <property type="component" value="Chromosome I"/>
</dbReference>
<gene>
    <name evidence="3" type="ORF">LZ3411_2218</name>
    <name evidence="2" type="ORF">LZY01_21370</name>
</gene>
<protein>
    <submittedName>
        <fullName evidence="3">Uncharacterized protein</fullName>
    </submittedName>
</protein>
<keyword evidence="1" id="KW-1133">Transmembrane helix</keyword>
<reference evidence="2 5" key="3">
    <citation type="submission" date="2019-07" db="EMBL/GenBank/DDBJ databases">
        <title>Whole genome shotgun sequence of Lactobacillus zymae NBRC 107157.</title>
        <authorList>
            <person name="Hosoyama A."/>
            <person name="Uohara A."/>
            <person name="Ohji S."/>
            <person name="Ichikawa N."/>
        </authorList>
    </citation>
    <scope>NUCLEOTIDE SEQUENCE [LARGE SCALE GENOMIC DNA]</scope>
    <source>
        <strain evidence="2 5">NBRC 107157</strain>
    </source>
</reference>
<sequence length="67" mass="7079">MLIRNLPLIFFVVELAVAFHVRGTTGATRTKGAASVQVIYTVIVSAFIALIATCVIVGMQGSLNVSE</sequence>
<dbReference type="Proteomes" id="UP000321794">
    <property type="component" value="Unassembled WGS sequence"/>
</dbReference>
<reference evidence="3" key="2">
    <citation type="submission" date="2017-05" db="EMBL/GenBank/DDBJ databases">
        <authorList>
            <person name="Song R."/>
            <person name="Chenine A.L."/>
            <person name="Ruprecht R.M."/>
        </authorList>
    </citation>
    <scope>NUCLEOTIDE SEQUENCE</scope>
    <source>
        <strain evidence="3">ACA-DC 3411</strain>
    </source>
</reference>
<dbReference type="RefSeq" id="WP_057733865.1">
    <property type="nucleotide sequence ID" value="NZ_BJZK01000032.1"/>
</dbReference>
<name>A0A1Y6JZC6_9LACO</name>
<feature type="transmembrane region" description="Helical" evidence="1">
    <location>
        <begin position="34"/>
        <end position="59"/>
    </location>
</feature>
<evidence type="ECO:0000256" key="1">
    <source>
        <dbReference type="SAM" id="Phobius"/>
    </source>
</evidence>
<keyword evidence="1" id="KW-0472">Membrane</keyword>
<reference evidence="4" key="1">
    <citation type="submission" date="2017-05" db="EMBL/GenBank/DDBJ databases">
        <authorList>
            <person name="Papadimitriou K."/>
        </authorList>
    </citation>
    <scope>NUCLEOTIDE SEQUENCE [LARGE SCALE GENOMIC DNA]</scope>
    <source>
        <strain evidence="4">ACA-DC 3411</strain>
    </source>
</reference>
<dbReference type="KEGG" id="lzy:LZ3411_2218"/>
<evidence type="ECO:0000313" key="5">
    <source>
        <dbReference type="Proteomes" id="UP000321794"/>
    </source>
</evidence>
<dbReference type="EMBL" id="BJZK01000032">
    <property type="protein sequence ID" value="GEO72969.1"/>
    <property type="molecule type" value="Genomic_DNA"/>
</dbReference>
<dbReference type="OrthoDB" id="9919356at2"/>
<organism evidence="3 4">
    <name type="scientific">Levilactobacillus zymae</name>
    <dbReference type="NCBI Taxonomy" id="267363"/>
    <lineage>
        <taxon>Bacteria</taxon>
        <taxon>Bacillati</taxon>
        <taxon>Bacillota</taxon>
        <taxon>Bacilli</taxon>
        <taxon>Lactobacillales</taxon>
        <taxon>Lactobacillaceae</taxon>
        <taxon>Levilactobacillus</taxon>
    </lineage>
</organism>
<proteinExistence type="predicted"/>
<dbReference type="AlphaFoldDB" id="A0A1Y6JZC6"/>
<accession>A0A1Y6JZC6</accession>
<evidence type="ECO:0000313" key="4">
    <source>
        <dbReference type="Proteomes" id="UP000195412"/>
    </source>
</evidence>
<evidence type="ECO:0000313" key="2">
    <source>
        <dbReference type="EMBL" id="GEO72969.1"/>
    </source>
</evidence>
<keyword evidence="1" id="KW-0812">Transmembrane</keyword>
<keyword evidence="5" id="KW-1185">Reference proteome</keyword>